<dbReference type="AlphaFoldDB" id="A0AAN2CBA5"/>
<dbReference type="EMBL" id="AP025523">
    <property type="protein sequence ID" value="BDE07783.1"/>
    <property type="molecule type" value="Genomic_DNA"/>
</dbReference>
<reference evidence="2 3" key="1">
    <citation type="journal article" date="2022" name="ISME Commun">
        <title>Vulcanimicrobium alpinus gen. nov. sp. nov., the first cultivated representative of the candidate phylum 'Eremiobacterota', is a metabolically versatile aerobic anoxygenic phototroph.</title>
        <authorList>
            <person name="Yabe S."/>
            <person name="Muto K."/>
            <person name="Abe K."/>
            <person name="Yokota A."/>
            <person name="Staudigel H."/>
            <person name="Tebo B.M."/>
        </authorList>
    </citation>
    <scope>NUCLEOTIDE SEQUENCE [LARGE SCALE GENOMIC DNA]</scope>
    <source>
        <strain evidence="2 3">WC8-2</strain>
    </source>
</reference>
<accession>A0AAN2CBA5</accession>
<dbReference type="GO" id="GO:0015074">
    <property type="term" value="P:DNA integration"/>
    <property type="evidence" value="ECO:0007669"/>
    <property type="project" value="InterPro"/>
</dbReference>
<dbReference type="GO" id="GO:0006310">
    <property type="term" value="P:DNA recombination"/>
    <property type="evidence" value="ECO:0007669"/>
    <property type="project" value="UniProtKB-KW"/>
</dbReference>
<dbReference type="Gene3D" id="1.10.443.10">
    <property type="entry name" value="Intergrase catalytic core"/>
    <property type="match status" value="1"/>
</dbReference>
<protein>
    <recommendedName>
        <fullName evidence="4">Tyr recombinase domain-containing protein</fullName>
    </recommendedName>
</protein>
<dbReference type="InterPro" id="IPR013762">
    <property type="entry name" value="Integrase-like_cat_sf"/>
</dbReference>
<evidence type="ECO:0008006" key="4">
    <source>
        <dbReference type="Google" id="ProtNLM"/>
    </source>
</evidence>
<dbReference type="RefSeq" id="WP_317997595.1">
    <property type="nucleotide sequence ID" value="NZ_AP025523.1"/>
</dbReference>
<proteinExistence type="predicted"/>
<keyword evidence="1" id="KW-0233">DNA recombination</keyword>
<dbReference type="SUPFAM" id="SSF56349">
    <property type="entry name" value="DNA breaking-rejoining enzymes"/>
    <property type="match status" value="1"/>
</dbReference>
<dbReference type="InterPro" id="IPR011010">
    <property type="entry name" value="DNA_brk_join_enz"/>
</dbReference>
<dbReference type="GO" id="GO:0003677">
    <property type="term" value="F:DNA binding"/>
    <property type="evidence" value="ECO:0007669"/>
    <property type="project" value="InterPro"/>
</dbReference>
<name>A0AAN2CBA5_UNVUL</name>
<evidence type="ECO:0000313" key="3">
    <source>
        <dbReference type="Proteomes" id="UP001317532"/>
    </source>
</evidence>
<gene>
    <name evidence="2" type="ORF">WPS_30590</name>
</gene>
<evidence type="ECO:0000313" key="2">
    <source>
        <dbReference type="EMBL" id="BDE07783.1"/>
    </source>
</evidence>
<sequence>MNEAPASCSRRIETICVSVKRDFRMRASFRPIGRGNPRYQLTRITGATSHGVPLEVVSKRLGHATIGITAERYLHVYRERDAEAAEVFEQLAS</sequence>
<organism evidence="2 3">
    <name type="scientific">Vulcanimicrobium alpinum</name>
    <dbReference type="NCBI Taxonomy" id="3016050"/>
    <lineage>
        <taxon>Bacteria</taxon>
        <taxon>Bacillati</taxon>
        <taxon>Vulcanimicrobiota</taxon>
        <taxon>Vulcanimicrobiia</taxon>
        <taxon>Vulcanimicrobiales</taxon>
        <taxon>Vulcanimicrobiaceae</taxon>
        <taxon>Vulcanimicrobium</taxon>
    </lineage>
</organism>
<dbReference type="KEGG" id="vab:WPS_30590"/>
<dbReference type="Proteomes" id="UP001317532">
    <property type="component" value="Chromosome"/>
</dbReference>
<keyword evidence="3" id="KW-1185">Reference proteome</keyword>
<evidence type="ECO:0000256" key="1">
    <source>
        <dbReference type="ARBA" id="ARBA00023172"/>
    </source>
</evidence>